<evidence type="ECO:0000313" key="1">
    <source>
        <dbReference type="EMBL" id="CPR19730.1"/>
    </source>
</evidence>
<dbReference type="KEGG" id="fiy:BN1229_v1_2294"/>
<dbReference type="Proteomes" id="UP000033187">
    <property type="component" value="Chromosome 1"/>
</dbReference>
<dbReference type="AlphaFoldDB" id="A0A0D6JG03"/>
<organism evidence="1 2">
    <name type="scientific">Candidatus Filomicrobium marinum</name>
    <dbReference type="NCBI Taxonomy" id="1608628"/>
    <lineage>
        <taxon>Bacteria</taxon>
        <taxon>Pseudomonadati</taxon>
        <taxon>Pseudomonadota</taxon>
        <taxon>Alphaproteobacteria</taxon>
        <taxon>Hyphomicrobiales</taxon>
        <taxon>Hyphomicrobiaceae</taxon>
        <taxon>Filomicrobium</taxon>
    </lineage>
</organism>
<protein>
    <submittedName>
        <fullName evidence="1">Uncharacterized protein</fullName>
    </submittedName>
</protein>
<dbReference type="Gene3D" id="3.40.30.10">
    <property type="entry name" value="Glutaredoxin"/>
    <property type="match status" value="1"/>
</dbReference>
<sequence length="89" mass="9956">MLGSFSAILALRTSFSRTSFNRLLWESFPDDGARILRAAGDPTTAEMFDRITNKAIRVGVFVSLTFLIDGEMYFGQDRLDFVAERLGVS</sequence>
<name>A0A0D6JG03_9HYPH</name>
<keyword evidence="2" id="KW-1185">Reference proteome</keyword>
<dbReference type="SUPFAM" id="SSF52833">
    <property type="entry name" value="Thioredoxin-like"/>
    <property type="match status" value="1"/>
</dbReference>
<reference evidence="2" key="1">
    <citation type="submission" date="2015-02" db="EMBL/GenBank/DDBJ databases">
        <authorList>
            <person name="Chooi Y.-H."/>
        </authorList>
    </citation>
    <scope>NUCLEOTIDE SEQUENCE [LARGE SCALE GENOMIC DNA]</scope>
    <source>
        <strain evidence="2">strain Y</strain>
    </source>
</reference>
<evidence type="ECO:0000313" key="2">
    <source>
        <dbReference type="Proteomes" id="UP000033187"/>
    </source>
</evidence>
<dbReference type="InterPro" id="IPR036249">
    <property type="entry name" value="Thioredoxin-like_sf"/>
</dbReference>
<dbReference type="KEGG" id="fil:BN1229_v1_2294"/>
<proteinExistence type="predicted"/>
<gene>
    <name evidence="1" type="ORF">YBN1229_v1_2294</name>
</gene>
<accession>A0A0D6JG03</accession>
<dbReference type="RefSeq" id="WP_046478267.1">
    <property type="nucleotide sequence ID" value="NZ_LN829118.1"/>
</dbReference>
<dbReference type="EMBL" id="LN829119">
    <property type="protein sequence ID" value="CPR19730.1"/>
    <property type="molecule type" value="Genomic_DNA"/>
</dbReference>
<dbReference type="OrthoDB" id="5244108at2"/>